<dbReference type="EMBL" id="JADOFV010000001">
    <property type="protein sequence ID" value="MBF7126589.1"/>
    <property type="molecule type" value="Genomic_DNA"/>
</dbReference>
<feature type="region of interest" description="Disordered" evidence="1">
    <location>
        <begin position="1559"/>
        <end position="1583"/>
    </location>
</feature>
<evidence type="ECO:0000313" key="4">
    <source>
        <dbReference type="EMBL" id="MBF7126589.1"/>
    </source>
</evidence>
<dbReference type="Proteomes" id="UP000743107">
    <property type="component" value="Unassembled WGS sequence"/>
</dbReference>
<organism evidence="4 5">
    <name type="scientific">Pediococcus pentosaceus</name>
    <dbReference type="NCBI Taxonomy" id="1255"/>
    <lineage>
        <taxon>Bacteria</taxon>
        <taxon>Bacillati</taxon>
        <taxon>Bacillota</taxon>
        <taxon>Bacilli</taxon>
        <taxon>Lactobacillales</taxon>
        <taxon>Lactobacillaceae</taxon>
        <taxon>Pediococcus</taxon>
    </lineage>
</organism>
<dbReference type="NCBIfam" id="TIGR02675">
    <property type="entry name" value="tape_meas_nterm"/>
    <property type="match status" value="1"/>
</dbReference>
<evidence type="ECO:0000313" key="5">
    <source>
        <dbReference type="Proteomes" id="UP000743107"/>
    </source>
</evidence>
<evidence type="ECO:0000259" key="2">
    <source>
        <dbReference type="Pfam" id="PF01551"/>
    </source>
</evidence>
<sequence length="1753" mass="190058">MADGAINIDLKLKSDKFNREIKDSDKLVNEFGKNAGEKLDKAFKENTDKAINKAKLTKKELKALFDKDTKIKIVAEAEKAGIRDFQKVLKKLPKQQKIELFTEMKDKGAINFSKKLNNLNKELRDDIGKLKSAYENTSHVQESYLNRLKAEGRSVKANKVEYQNLRSSIKKESELYQKEHQLLNSLRSDRTKDASKIAKQTIKVNDLATSLARNNNKMKELGKTQNSFNRNPFTKMTRGLLGLDKQANKSKSVFKSVFAASIVSSAFTNALGLVSMKLHDMWSKSMDYAKAQQTMNASWLTLTGNAKEGQKMVSMTNDMAASFANSTDMVNDLNQKFYSISNSSKTTKQLTTDVLTLQDAFGKSDDAVKNFSTQYSQMMANGKVSAQDMMSFVNVFPKIRTELLKTEQKISGNRNLSMKQLNDMISKGEVSSKTMQKVMDNMQKKYSGATANFGKTFDGMNRTINARVPVLLSAFTTPLLKMRNPFLGTISKWVSDKDTEKQFSKLGGVASRGFSTITDAFSKALNFKGEFNSEKAFKSVSSTITNLANTIANHAKDIVGFFKGIWSSIKILSSIGTGFFKGLVGALGFVLKPLAKMAGHSKKVKSLSGALEELSKHKKGLEVLGKVIAGIFIARKLTAFATGIVGVIGQLGKLKTAFFGVKTAATEAGEAEELTSTMSGGGGGFFGNIFKRGKGGAKVAEEAGEMSRMAKNGSRLGIFSKLKGMSKFGKLAGGALGVGDVLMAGTDLLGMTKKTAGSHIGAFAGNLGGAAAGAAAGTAILPGIGTVIGGGIGALGGEKLGRALGKQIQKGLFGTKLKVPRISMKKAHNQLLQESKSYYSKKQKQALDDLKTLKKNGAISDKEYKKEANAIKSAGKKANSYDKKNRKDQTAIAKYYAQEKQKLTNKWNNKIERDEKLYGKHSTQVQKDINNKKKGLDKQRLKFATKVTGDEARLHTTLAGKIKRANAKMLKDDEKLTDKKKKLSRSEVKEIVKNADKEYDSVKNAADKKYKSVVSKADKQRDETIKAAKREYSGNSKWAKDKRKEAIDNANKQHDRVVDRAEKQKDEAIHHAKTEKDRVSKHADDRYKNVSKSADNEYEAQKKANKKKKDDNSGFFHTVGKWWNTFTSGIGSLLKIFGDSKFKAPVMPVQYATGTGFFSGARRPITKATPVMLNDGFDSPETGNREVGVLPNGELFSPQERNWTGIVPAGTEILNATESKMLFGGGLKHFASGTGWLSGIGSFVGGVVNGAKNIYKSLKKKFELAKNVISNPGKALDKLMGKPKKQKNSFFDRVSSDVFKPVKKQAGDWWSALWDKISGSMDDEGGFGGVWAKSPGHGWQVTSGFGNRGAVSGGYSAHDGVDYSGSKTVHAMHGGTVSYVGGPPSGWGGANGIGQNLVIKANDASVIYQELNGKYGSGASILVKKGDKVSTGQAIARLGPSGTHVHVGVSKGNPFGHSGATTKGWYDIRKMKASKSDEKQQKKSKDTGLSGFIENQFGKSFFSGIAKMFAPFIEDAGGSGTGDPGGTSVRRWASDVKKALGILGLSTSASMVNRVLRQINTESGGNPKAKQAGADPDGDGSGPALGLMQTKRKTFNSYKLPGHGNLWNGLDDIIAGLNYARHRYGRGLSFLGNGHGYANGGWGIPGEVSFFNEVPGEPEIAINPQRQSSEQHIAEAMIARAKNNPNGFAAKALDVVAKSKRQVQSMQYTQNPSTSVGGNVNIYMEIDSKTVAKTTYPTTKLLLGKDIVISNNR</sequence>
<dbReference type="CDD" id="cd12797">
    <property type="entry name" value="M23_peptidase"/>
    <property type="match status" value="1"/>
</dbReference>
<evidence type="ECO:0000256" key="1">
    <source>
        <dbReference type="SAM" id="MobiDB-lite"/>
    </source>
</evidence>
<dbReference type="SUPFAM" id="SSF53955">
    <property type="entry name" value="Lysozyme-like"/>
    <property type="match status" value="1"/>
</dbReference>
<evidence type="ECO:0000259" key="3">
    <source>
        <dbReference type="Pfam" id="PF20155"/>
    </source>
</evidence>
<dbReference type="InterPro" id="IPR016047">
    <property type="entry name" value="M23ase_b-sheet_dom"/>
</dbReference>
<dbReference type="CDD" id="cd13402">
    <property type="entry name" value="LT_TF-like"/>
    <property type="match status" value="1"/>
</dbReference>
<dbReference type="RefSeq" id="WP_195751787.1">
    <property type="nucleotide sequence ID" value="NZ_JADOFV010000001.1"/>
</dbReference>
<feature type="domain" description="M23ase beta-sheet core" evidence="2">
    <location>
        <begin position="1357"/>
        <end position="1451"/>
    </location>
</feature>
<feature type="compositionally biased region" description="Basic and acidic residues" evidence="1">
    <location>
        <begin position="1033"/>
        <end position="1088"/>
    </location>
</feature>
<comment type="caution">
    <text evidence="4">The sequence shown here is derived from an EMBL/GenBank/DDBJ whole genome shotgun (WGS) entry which is preliminary data.</text>
</comment>
<dbReference type="Pfam" id="PF01551">
    <property type="entry name" value="Peptidase_M23"/>
    <property type="match status" value="1"/>
</dbReference>
<name>A0AA40X840_PEDPE</name>
<dbReference type="InterPro" id="IPR011055">
    <property type="entry name" value="Dup_hybrid_motif"/>
</dbReference>
<feature type="region of interest" description="Disordered" evidence="1">
    <location>
        <begin position="1033"/>
        <end position="1111"/>
    </location>
</feature>
<protein>
    <submittedName>
        <fullName evidence="4">Tape measure protein</fullName>
    </submittedName>
</protein>
<dbReference type="InterPro" id="IPR023346">
    <property type="entry name" value="Lysozyme-like_dom_sf"/>
</dbReference>
<reference evidence="4" key="1">
    <citation type="submission" date="2020-11" db="EMBL/GenBank/DDBJ databases">
        <title>Antibiotic susceptibility profiles of Pediococcus pentosaceus from various origins and their implications for the safety assessment of strains with food-technology applications.</title>
        <authorList>
            <person name="Shani N."/>
            <person name="Oberhaensli S."/>
            <person name="Arias E."/>
        </authorList>
    </citation>
    <scope>NUCLEOTIDE SEQUENCE</scope>
    <source>
        <strain evidence="4">FAM 19164</strain>
    </source>
</reference>
<gene>
    <name evidence="4" type="ORF">ITQ97_01890</name>
</gene>
<proteinExistence type="predicted"/>
<feature type="domain" description="Tape measure protein N-terminal" evidence="3">
    <location>
        <begin position="286"/>
        <end position="475"/>
    </location>
</feature>
<dbReference type="InterPro" id="IPR013491">
    <property type="entry name" value="Tape_meas_N"/>
</dbReference>
<dbReference type="Pfam" id="PF20155">
    <property type="entry name" value="TMP_3"/>
    <property type="match status" value="1"/>
</dbReference>
<accession>A0AA40X840</accession>
<dbReference type="Gene3D" id="2.70.70.10">
    <property type="entry name" value="Glucose Permease (Domain IIA)"/>
    <property type="match status" value="1"/>
</dbReference>
<dbReference type="SUPFAM" id="SSF51261">
    <property type="entry name" value="Duplicated hybrid motif"/>
    <property type="match status" value="1"/>
</dbReference>